<name>A0A2G2V3L8_CAPBA</name>
<evidence type="ECO:0000313" key="4">
    <source>
        <dbReference type="Proteomes" id="UP000224567"/>
    </source>
</evidence>
<dbReference type="GO" id="GO:0004866">
    <property type="term" value="F:endopeptidase inhibitor activity"/>
    <property type="evidence" value="ECO:0007669"/>
    <property type="project" value="InterPro"/>
</dbReference>
<gene>
    <name evidence="3" type="ORF">CQW23_32818</name>
</gene>
<dbReference type="PANTHER" id="PTHR33107:SF43">
    <property type="entry name" value="KUNITZ-TYPE PROTEASE INHIBITOR"/>
    <property type="match status" value="1"/>
</dbReference>
<evidence type="ECO:0000313" key="3">
    <source>
        <dbReference type="EMBL" id="PHT27580.1"/>
    </source>
</evidence>
<accession>A0A2G2V3L8</accession>
<comment type="caution">
    <text evidence="3">The sequence shown here is derived from an EMBL/GenBank/DDBJ whole genome shotgun (WGS) entry which is preliminary data.</text>
</comment>
<reference evidence="4" key="2">
    <citation type="journal article" date="2017" name="J. Anim. Genet.">
        <title>Multiple reference genome sequences of hot pepper reveal the massive evolution of plant disease resistance genes by retroduplication.</title>
        <authorList>
            <person name="Kim S."/>
            <person name="Park J."/>
            <person name="Yeom S.-I."/>
            <person name="Kim Y.-M."/>
            <person name="Seo E."/>
            <person name="Kim K.-T."/>
            <person name="Kim M.-S."/>
            <person name="Lee J.M."/>
            <person name="Cheong K."/>
            <person name="Shin H.-S."/>
            <person name="Kim S.-B."/>
            <person name="Han K."/>
            <person name="Lee J."/>
            <person name="Park M."/>
            <person name="Lee H.-A."/>
            <person name="Lee H.-Y."/>
            <person name="Lee Y."/>
            <person name="Oh S."/>
            <person name="Lee J.H."/>
            <person name="Choi E."/>
            <person name="Choi E."/>
            <person name="Lee S.E."/>
            <person name="Jeon J."/>
            <person name="Kim H."/>
            <person name="Choi G."/>
            <person name="Song H."/>
            <person name="Lee J."/>
            <person name="Lee S.-C."/>
            <person name="Kwon J.-K."/>
            <person name="Lee H.-Y."/>
            <person name="Koo N."/>
            <person name="Hong Y."/>
            <person name="Kim R.W."/>
            <person name="Kang W.-H."/>
            <person name="Huh J.H."/>
            <person name="Kang B.-C."/>
            <person name="Yang T.-J."/>
            <person name="Lee Y.-H."/>
            <person name="Bennetzen J.L."/>
            <person name="Choi D."/>
        </authorList>
    </citation>
    <scope>NUCLEOTIDE SEQUENCE [LARGE SCALE GENOMIC DNA]</scope>
    <source>
        <strain evidence="4">cv. PBC81</strain>
    </source>
</reference>
<evidence type="ECO:0000256" key="2">
    <source>
        <dbReference type="ARBA" id="ARBA00022690"/>
    </source>
</evidence>
<evidence type="ECO:0000256" key="1">
    <source>
        <dbReference type="ARBA" id="ARBA00005440"/>
    </source>
</evidence>
<dbReference type="Gene3D" id="2.80.10.50">
    <property type="match status" value="1"/>
</dbReference>
<reference evidence="3 4" key="1">
    <citation type="journal article" date="2017" name="Genome Biol.">
        <title>New reference genome sequences of hot pepper reveal the massive evolution of plant disease-resistance genes by retroduplication.</title>
        <authorList>
            <person name="Kim S."/>
            <person name="Park J."/>
            <person name="Yeom S.I."/>
            <person name="Kim Y.M."/>
            <person name="Seo E."/>
            <person name="Kim K.T."/>
            <person name="Kim M.S."/>
            <person name="Lee J.M."/>
            <person name="Cheong K."/>
            <person name="Shin H.S."/>
            <person name="Kim S.B."/>
            <person name="Han K."/>
            <person name="Lee J."/>
            <person name="Park M."/>
            <person name="Lee H.A."/>
            <person name="Lee H.Y."/>
            <person name="Lee Y."/>
            <person name="Oh S."/>
            <person name="Lee J.H."/>
            <person name="Choi E."/>
            <person name="Choi E."/>
            <person name="Lee S.E."/>
            <person name="Jeon J."/>
            <person name="Kim H."/>
            <person name="Choi G."/>
            <person name="Song H."/>
            <person name="Lee J."/>
            <person name="Lee S.C."/>
            <person name="Kwon J.K."/>
            <person name="Lee H.Y."/>
            <person name="Koo N."/>
            <person name="Hong Y."/>
            <person name="Kim R.W."/>
            <person name="Kang W.H."/>
            <person name="Huh J.H."/>
            <person name="Kang B.C."/>
            <person name="Yang T.J."/>
            <person name="Lee Y.H."/>
            <person name="Bennetzen J.L."/>
            <person name="Choi D."/>
        </authorList>
    </citation>
    <scope>NUCLEOTIDE SEQUENCE [LARGE SCALE GENOMIC DNA]</scope>
    <source>
        <strain evidence="4">cv. PBC81</strain>
    </source>
</reference>
<organism evidence="3 4">
    <name type="scientific">Capsicum baccatum</name>
    <name type="common">Peruvian pepper</name>
    <dbReference type="NCBI Taxonomy" id="33114"/>
    <lineage>
        <taxon>Eukaryota</taxon>
        <taxon>Viridiplantae</taxon>
        <taxon>Streptophyta</taxon>
        <taxon>Embryophyta</taxon>
        <taxon>Tracheophyta</taxon>
        <taxon>Spermatophyta</taxon>
        <taxon>Magnoliopsida</taxon>
        <taxon>eudicotyledons</taxon>
        <taxon>Gunneridae</taxon>
        <taxon>Pentapetalae</taxon>
        <taxon>asterids</taxon>
        <taxon>lamiids</taxon>
        <taxon>Solanales</taxon>
        <taxon>Solanaceae</taxon>
        <taxon>Solanoideae</taxon>
        <taxon>Capsiceae</taxon>
        <taxon>Capsicum</taxon>
    </lineage>
</organism>
<dbReference type="AlphaFoldDB" id="A0A2G2V3L8"/>
<dbReference type="InterPro" id="IPR002160">
    <property type="entry name" value="Prot_inh_Kunz-lg"/>
</dbReference>
<proteinExistence type="inferred from homology"/>
<dbReference type="SUPFAM" id="SSF50386">
    <property type="entry name" value="STI-like"/>
    <property type="match status" value="1"/>
</dbReference>
<keyword evidence="2" id="KW-0646">Protease inhibitor</keyword>
<dbReference type="OrthoDB" id="1918435at2759"/>
<dbReference type="InterPro" id="IPR011065">
    <property type="entry name" value="Kunitz_inhibitor_STI-like_sf"/>
</dbReference>
<protein>
    <submittedName>
        <fullName evidence="3">Uncharacterized protein</fullName>
    </submittedName>
</protein>
<dbReference type="EMBL" id="MLFT02000381">
    <property type="protein sequence ID" value="PHT27580.1"/>
    <property type="molecule type" value="Genomic_DNA"/>
</dbReference>
<dbReference type="Pfam" id="PF00197">
    <property type="entry name" value="Kunitz_legume"/>
    <property type="match status" value="1"/>
</dbReference>
<keyword evidence="4" id="KW-1185">Reference proteome</keyword>
<dbReference type="Proteomes" id="UP000224567">
    <property type="component" value="Unassembled WGS sequence"/>
</dbReference>
<sequence length="129" mass="14207">MTFTKFNYTGSSGSGIHVTDQNINIQFDNASSKLCGINTTWRFGDFDVFQRARLLETSGTIIGSWFKIVKAPQSPIDTDIYVLLNCPGPLVCPSCPVDESQSVGVVLQEGKRRLALVGHQPLRVQFSKV</sequence>
<comment type="similarity">
    <text evidence="1">Belongs to the protease inhibitor I3 (leguminous Kunitz-type inhibitor) family.</text>
</comment>
<dbReference type="PANTHER" id="PTHR33107">
    <property type="entry name" value="KUNITZ TRYPSIN INHIBITOR 2"/>
    <property type="match status" value="1"/>
</dbReference>